<dbReference type="Gene3D" id="3.30.70.100">
    <property type="match status" value="1"/>
</dbReference>
<evidence type="ECO:0000313" key="3">
    <source>
        <dbReference type="EMBL" id="KXS14686.1"/>
    </source>
</evidence>
<dbReference type="PANTHER" id="PTHR33178:SF10">
    <property type="entry name" value="STRESS-RESPONSE A_B BARREL DOMAIN-CONTAINING PROTEIN"/>
    <property type="match status" value="1"/>
</dbReference>
<dbReference type="InterPro" id="IPR011008">
    <property type="entry name" value="Dimeric_a/b-barrel"/>
</dbReference>
<evidence type="ECO:0000313" key="4">
    <source>
        <dbReference type="Proteomes" id="UP000070544"/>
    </source>
</evidence>
<dbReference type="SUPFAM" id="SSF54909">
    <property type="entry name" value="Dimeric alpha+beta barrel"/>
    <property type="match status" value="1"/>
</dbReference>
<organism evidence="3 4">
    <name type="scientific">Gonapodya prolifera (strain JEL478)</name>
    <name type="common">Monoblepharis prolifera</name>
    <dbReference type="NCBI Taxonomy" id="1344416"/>
    <lineage>
        <taxon>Eukaryota</taxon>
        <taxon>Fungi</taxon>
        <taxon>Fungi incertae sedis</taxon>
        <taxon>Chytridiomycota</taxon>
        <taxon>Chytridiomycota incertae sedis</taxon>
        <taxon>Monoblepharidomycetes</taxon>
        <taxon>Monoblepharidales</taxon>
        <taxon>Gonapodyaceae</taxon>
        <taxon>Gonapodya</taxon>
    </lineage>
</organism>
<keyword evidence="4" id="KW-1185">Reference proteome</keyword>
<evidence type="ECO:0000256" key="1">
    <source>
        <dbReference type="ARBA" id="ARBA00011738"/>
    </source>
</evidence>
<dbReference type="OrthoDB" id="42919at2759"/>
<comment type="subunit">
    <text evidence="1">Homodimer.</text>
</comment>
<feature type="domain" description="Stress-response A/B barrel" evidence="2">
    <location>
        <begin position="3"/>
        <end position="97"/>
    </location>
</feature>
<dbReference type="Proteomes" id="UP000070544">
    <property type="component" value="Unassembled WGS sequence"/>
</dbReference>
<protein>
    <submittedName>
        <fullName evidence="3">Dabb-domain-containing protein</fullName>
    </submittedName>
</protein>
<dbReference type="InterPro" id="IPR044662">
    <property type="entry name" value="HS1/DABB1-like"/>
</dbReference>
<dbReference type="InterPro" id="IPR013097">
    <property type="entry name" value="Dabb"/>
</dbReference>
<dbReference type="AlphaFoldDB" id="A0A139ACY6"/>
<reference evidence="3 4" key="1">
    <citation type="journal article" date="2015" name="Genome Biol. Evol.">
        <title>Phylogenomic analyses indicate that early fungi evolved digesting cell walls of algal ancestors of land plants.</title>
        <authorList>
            <person name="Chang Y."/>
            <person name="Wang S."/>
            <person name="Sekimoto S."/>
            <person name="Aerts A.L."/>
            <person name="Choi C."/>
            <person name="Clum A."/>
            <person name="LaButti K.M."/>
            <person name="Lindquist E.A."/>
            <person name="Yee Ngan C."/>
            <person name="Ohm R.A."/>
            <person name="Salamov A.A."/>
            <person name="Grigoriev I.V."/>
            <person name="Spatafora J.W."/>
            <person name="Berbee M.L."/>
        </authorList>
    </citation>
    <scope>NUCLEOTIDE SEQUENCE [LARGE SCALE GENOMIC DNA]</scope>
    <source>
        <strain evidence="3 4">JEL478</strain>
    </source>
</reference>
<name>A0A139ACY6_GONPJ</name>
<proteinExistence type="predicted"/>
<dbReference type="PROSITE" id="PS51502">
    <property type="entry name" value="S_R_A_B_BARREL"/>
    <property type="match status" value="1"/>
</dbReference>
<dbReference type="STRING" id="1344416.A0A139ACY6"/>
<gene>
    <name evidence="3" type="ORF">M427DRAFT_57343</name>
</gene>
<dbReference type="EMBL" id="KQ965767">
    <property type="protein sequence ID" value="KXS14686.1"/>
    <property type="molecule type" value="Genomic_DNA"/>
</dbReference>
<evidence type="ECO:0000259" key="2">
    <source>
        <dbReference type="PROSITE" id="PS51502"/>
    </source>
</evidence>
<accession>A0A139ACY6</accession>
<dbReference type="SMART" id="SM00886">
    <property type="entry name" value="Dabb"/>
    <property type="match status" value="1"/>
</dbReference>
<dbReference type="OMA" id="VHIVCFK"/>
<dbReference type="Pfam" id="PF07876">
    <property type="entry name" value="Dabb"/>
    <property type="match status" value="1"/>
</dbReference>
<dbReference type="PANTHER" id="PTHR33178">
    <property type="match status" value="1"/>
</dbReference>
<sequence>MTVTHIVLLKKKPTATSESIDAFVKGITALHGVVPGVIRATAGETFTTERAQGFTHLLVVELVDRAALQMYQTHPDHVAVRDKVIVPNFEGMLAVDLDVGAPAIATGNLLDM</sequence>